<dbReference type="CDD" id="cd08881">
    <property type="entry name" value="RHO_alpha_C_NDO-like"/>
    <property type="match status" value="1"/>
</dbReference>
<feature type="compositionally biased region" description="Low complexity" evidence="10">
    <location>
        <begin position="438"/>
        <end position="451"/>
    </location>
</feature>
<evidence type="ECO:0000256" key="10">
    <source>
        <dbReference type="SAM" id="MobiDB-lite"/>
    </source>
</evidence>
<dbReference type="GO" id="GO:0005506">
    <property type="term" value="F:iron ion binding"/>
    <property type="evidence" value="ECO:0007669"/>
    <property type="project" value="InterPro"/>
</dbReference>
<dbReference type="AlphaFoldDB" id="A0A9X1LFJ7"/>
<gene>
    <name evidence="12" type="ORF">LG368_14235</name>
</gene>
<evidence type="ECO:0000256" key="2">
    <source>
        <dbReference type="ARBA" id="ARBA00022714"/>
    </source>
</evidence>
<evidence type="ECO:0000256" key="8">
    <source>
        <dbReference type="ARBA" id="ARBA00023014"/>
    </source>
</evidence>
<keyword evidence="8" id="KW-0411">Iron-sulfur</keyword>
<dbReference type="PANTHER" id="PTHR43756:SF1">
    <property type="entry name" value="3-PHENYLPROPIONATE_CINNAMIC ACID DIOXYGENASE SUBUNIT ALPHA"/>
    <property type="match status" value="1"/>
</dbReference>
<dbReference type="InterPro" id="IPR001663">
    <property type="entry name" value="Rng_hydr_dOase-A"/>
</dbReference>
<comment type="similarity">
    <text evidence="1">Belongs to the bacterial ring-hydroxylating dioxygenase alpha subunit family.</text>
</comment>
<evidence type="ECO:0000313" key="12">
    <source>
        <dbReference type="EMBL" id="MCB5163039.1"/>
    </source>
</evidence>
<dbReference type="PRINTS" id="PR00090">
    <property type="entry name" value="RNGDIOXGNASE"/>
</dbReference>
<dbReference type="InterPro" id="IPR017941">
    <property type="entry name" value="Rieske_2Fe-2S"/>
</dbReference>
<keyword evidence="7" id="KW-0408">Iron</keyword>
<dbReference type="InterPro" id="IPR015881">
    <property type="entry name" value="ARHD_Rieske_2Fe_2S"/>
</dbReference>
<evidence type="ECO:0000256" key="6">
    <source>
        <dbReference type="ARBA" id="ARBA00023002"/>
    </source>
</evidence>
<dbReference type="PANTHER" id="PTHR43756">
    <property type="entry name" value="CHOLINE MONOOXYGENASE, CHLOROPLASTIC"/>
    <property type="match status" value="1"/>
</dbReference>
<comment type="caution">
    <text evidence="12">The sequence shown here is derived from an EMBL/GenBank/DDBJ whole genome shotgun (WGS) entry which is preliminary data.</text>
</comment>
<keyword evidence="3" id="KW-0479">Metal-binding</keyword>
<feature type="domain" description="Rieske" evidence="11">
    <location>
        <begin position="52"/>
        <end position="125"/>
    </location>
</feature>
<keyword evidence="4" id="KW-0058">Aromatic hydrocarbons catabolism</keyword>
<dbReference type="SUPFAM" id="SSF55961">
    <property type="entry name" value="Bet v1-like"/>
    <property type="match status" value="1"/>
</dbReference>
<proteinExistence type="inferred from homology"/>
<keyword evidence="9" id="KW-0520">NAD</keyword>
<evidence type="ECO:0000256" key="7">
    <source>
        <dbReference type="ARBA" id="ARBA00023004"/>
    </source>
</evidence>
<feature type="region of interest" description="Disordered" evidence="10">
    <location>
        <begin position="436"/>
        <end position="464"/>
    </location>
</feature>
<dbReference type="Gene3D" id="2.102.10.10">
    <property type="entry name" value="Rieske [2Fe-2S] iron-sulphur domain"/>
    <property type="match status" value="1"/>
</dbReference>
<keyword evidence="6" id="KW-0560">Oxidoreductase</keyword>
<evidence type="ECO:0000259" key="11">
    <source>
        <dbReference type="PROSITE" id="PS51296"/>
    </source>
</evidence>
<dbReference type="Gene3D" id="3.90.380.10">
    <property type="entry name" value="Naphthalene 1,2-dioxygenase Alpha Subunit, Chain A, domain 1"/>
    <property type="match status" value="1"/>
</dbReference>
<dbReference type="InterPro" id="IPR036922">
    <property type="entry name" value="Rieske_2Fe-2S_sf"/>
</dbReference>
<sequence length="464" mass="51835">MANRIKTIDITDALPDIDDFCDIPNARISGEIFHRQDIYEQELEKIFARCWLFVGHESQFKKAGDYITTTMGEDDVIIVRQKNGSHKAFINACPHRGNKVCFSESGNARGFICNYHGWSFNIEGNLIGQHESGIYESSQFDASKWGLREVAQIDSYKGLIFATFDAQAPSLEEYLGPMTWYLDALFDNQEGGTEFVGGCIRSTMDCNWKIAAENFVGDILHAGWTHDSAARAMLGGAVSKVSDFEESYSVNWNGHGYEFALDTVGNVAVLGESALNKYLHTIKPSVIDRLGEFRANMIGSVSSCTIFPNFSFLPGQNTVRIWQPRGPNKIELFTWVVVNKTAPEDIKEKWRKGAMITFSPTGVFEMDDGENWEYCTKTARGRVTSQQDLFVGLGMDTYLEETDLPANVYSGQLNEANSRAFYQYWGDLLKSPSWDAMPNNNKGKAKAGPKASQISDKTDGIGEK</sequence>
<evidence type="ECO:0000313" key="13">
    <source>
        <dbReference type="Proteomes" id="UP001139095"/>
    </source>
</evidence>
<dbReference type="EMBL" id="JAJATW010000032">
    <property type="protein sequence ID" value="MCB5163039.1"/>
    <property type="molecule type" value="Genomic_DNA"/>
</dbReference>
<dbReference type="InterPro" id="IPR015879">
    <property type="entry name" value="Ring_hydroxy_dOase_asu_C_dom"/>
</dbReference>
<keyword evidence="5 12" id="KW-0223">Dioxygenase</keyword>
<organism evidence="12 13">
    <name type="scientific">Marinomonas algarum</name>
    <dbReference type="NCBI Taxonomy" id="2883105"/>
    <lineage>
        <taxon>Bacteria</taxon>
        <taxon>Pseudomonadati</taxon>
        <taxon>Pseudomonadota</taxon>
        <taxon>Gammaproteobacteria</taxon>
        <taxon>Oceanospirillales</taxon>
        <taxon>Oceanospirillaceae</taxon>
        <taxon>Marinomonas</taxon>
    </lineage>
</organism>
<evidence type="ECO:0000256" key="9">
    <source>
        <dbReference type="ARBA" id="ARBA00023027"/>
    </source>
</evidence>
<protein>
    <submittedName>
        <fullName evidence="12">Aromatic ring-hydroxylating dioxygenase subunit alpha</fullName>
    </submittedName>
</protein>
<dbReference type="Pfam" id="PF00848">
    <property type="entry name" value="Ring_hydroxyl_A"/>
    <property type="match status" value="1"/>
</dbReference>
<dbReference type="Pfam" id="PF00355">
    <property type="entry name" value="Rieske"/>
    <property type="match status" value="1"/>
</dbReference>
<dbReference type="SUPFAM" id="SSF50022">
    <property type="entry name" value="ISP domain"/>
    <property type="match status" value="1"/>
</dbReference>
<dbReference type="PROSITE" id="PS51296">
    <property type="entry name" value="RIESKE"/>
    <property type="match status" value="1"/>
</dbReference>
<evidence type="ECO:0000256" key="5">
    <source>
        <dbReference type="ARBA" id="ARBA00022964"/>
    </source>
</evidence>
<dbReference type="InterPro" id="IPR043266">
    <property type="entry name" value="RHO_NdoB-like_C"/>
</dbReference>
<accession>A0A9X1LFJ7</accession>
<dbReference type="Proteomes" id="UP001139095">
    <property type="component" value="Unassembled WGS sequence"/>
</dbReference>
<dbReference type="RefSeq" id="WP_226755383.1">
    <property type="nucleotide sequence ID" value="NZ_JAJATW010000032.1"/>
</dbReference>
<evidence type="ECO:0000256" key="4">
    <source>
        <dbReference type="ARBA" id="ARBA00022797"/>
    </source>
</evidence>
<reference evidence="12" key="1">
    <citation type="submission" date="2021-10" db="EMBL/GenBank/DDBJ databases">
        <title>Marinomonas pontica sp. nov., isolated from the Black Sea.</title>
        <authorList>
            <person name="Zhao L.-H."/>
            <person name="Xue J.-H."/>
        </authorList>
    </citation>
    <scope>NUCLEOTIDE SEQUENCE</scope>
    <source>
        <strain evidence="12">E8</strain>
    </source>
</reference>
<evidence type="ECO:0000256" key="3">
    <source>
        <dbReference type="ARBA" id="ARBA00022723"/>
    </source>
</evidence>
<dbReference type="GO" id="GO:0051213">
    <property type="term" value="F:dioxygenase activity"/>
    <property type="evidence" value="ECO:0007669"/>
    <property type="project" value="UniProtKB-KW"/>
</dbReference>
<keyword evidence="2" id="KW-0001">2Fe-2S</keyword>
<keyword evidence="13" id="KW-1185">Reference proteome</keyword>
<dbReference type="GO" id="GO:0051537">
    <property type="term" value="F:2 iron, 2 sulfur cluster binding"/>
    <property type="evidence" value="ECO:0007669"/>
    <property type="project" value="UniProtKB-KW"/>
</dbReference>
<name>A0A9X1LFJ7_9GAMM</name>
<evidence type="ECO:0000256" key="1">
    <source>
        <dbReference type="ARBA" id="ARBA00008751"/>
    </source>
</evidence>
<dbReference type="PROSITE" id="PS00570">
    <property type="entry name" value="RING_HYDROXYL_ALPHA"/>
    <property type="match status" value="1"/>
</dbReference>